<dbReference type="RefSeq" id="XP_008620749.1">
    <property type="nucleotide sequence ID" value="XM_008622527.1"/>
</dbReference>
<protein>
    <submittedName>
        <fullName evidence="1">Uncharacterized protein</fullName>
    </submittedName>
</protein>
<dbReference type="EMBL" id="JH767254">
    <property type="protein sequence ID" value="EQC25807.1"/>
    <property type="molecule type" value="Genomic_DNA"/>
</dbReference>
<keyword evidence="2" id="KW-1185">Reference proteome</keyword>
<evidence type="ECO:0000313" key="2">
    <source>
        <dbReference type="Proteomes" id="UP000030762"/>
    </source>
</evidence>
<proteinExistence type="predicted"/>
<organism evidence="1 2">
    <name type="scientific">Saprolegnia diclina (strain VS20)</name>
    <dbReference type="NCBI Taxonomy" id="1156394"/>
    <lineage>
        <taxon>Eukaryota</taxon>
        <taxon>Sar</taxon>
        <taxon>Stramenopiles</taxon>
        <taxon>Oomycota</taxon>
        <taxon>Saprolegniomycetes</taxon>
        <taxon>Saprolegniales</taxon>
        <taxon>Saprolegniaceae</taxon>
        <taxon>Saprolegnia</taxon>
    </lineage>
</organism>
<sequence length="182" mass="19900">MAERTDAHEPRWTERGASFLRRINLERVAEDPRVRLLVDGQSTGDISLTSPMNAQIPAPLPPPPSADEPVASWSRALKESISSVLFSKTNDEPILHFSSRLAVLAPPAMQAVTKLFGAKTYTSTWADAQLAMSNLDAAIATRFAEKACVMDCGLLDAVQRTHQKPLVPDTFAGTRMLLVCDR</sequence>
<accession>T0R8I7</accession>
<reference evidence="1 2" key="1">
    <citation type="submission" date="2012-04" db="EMBL/GenBank/DDBJ databases">
        <title>The Genome Sequence of Saprolegnia declina VS20.</title>
        <authorList>
            <consortium name="The Broad Institute Genome Sequencing Platform"/>
            <person name="Russ C."/>
            <person name="Nusbaum C."/>
            <person name="Tyler B."/>
            <person name="van West P."/>
            <person name="Dieguez-Uribeondo J."/>
            <person name="de Bruijn I."/>
            <person name="Tripathy S."/>
            <person name="Jiang R."/>
            <person name="Young S.K."/>
            <person name="Zeng Q."/>
            <person name="Gargeya S."/>
            <person name="Fitzgerald M."/>
            <person name="Haas B."/>
            <person name="Abouelleil A."/>
            <person name="Alvarado L."/>
            <person name="Arachchi H.M."/>
            <person name="Berlin A."/>
            <person name="Chapman S.B."/>
            <person name="Goldberg J."/>
            <person name="Griggs A."/>
            <person name="Gujja S."/>
            <person name="Hansen M."/>
            <person name="Howarth C."/>
            <person name="Imamovic A."/>
            <person name="Larimer J."/>
            <person name="McCowen C."/>
            <person name="Montmayeur A."/>
            <person name="Murphy C."/>
            <person name="Neiman D."/>
            <person name="Pearson M."/>
            <person name="Priest M."/>
            <person name="Roberts A."/>
            <person name="Saif S."/>
            <person name="Shea T."/>
            <person name="Sisk P."/>
            <person name="Sykes S."/>
            <person name="Wortman J."/>
            <person name="Nusbaum C."/>
            <person name="Birren B."/>
        </authorList>
    </citation>
    <scope>NUCLEOTIDE SEQUENCE [LARGE SCALE GENOMIC DNA]</scope>
    <source>
        <strain evidence="1 2">VS20</strain>
    </source>
</reference>
<name>T0R8I7_SAPDV</name>
<dbReference type="VEuPathDB" id="FungiDB:SDRG_16323"/>
<dbReference type="Proteomes" id="UP000030762">
    <property type="component" value="Unassembled WGS sequence"/>
</dbReference>
<evidence type="ECO:0000313" key="1">
    <source>
        <dbReference type="EMBL" id="EQC25807.1"/>
    </source>
</evidence>
<dbReference type="GeneID" id="19957050"/>
<gene>
    <name evidence="1" type="ORF">SDRG_16323</name>
</gene>
<dbReference type="STRING" id="1156394.T0R8I7"/>
<dbReference type="InParanoid" id="T0R8I7"/>
<dbReference type="AlphaFoldDB" id="T0R8I7"/>
<dbReference type="OrthoDB" id="8062037at2759"/>